<protein>
    <submittedName>
        <fullName evidence="4">D-alanyl-D-alanine carboxypeptidase family protein</fullName>
    </submittedName>
</protein>
<keyword evidence="4" id="KW-0378">Hydrolase</keyword>
<feature type="region of interest" description="Disordered" evidence="1">
    <location>
        <begin position="50"/>
        <end position="79"/>
    </location>
</feature>
<dbReference type="OrthoDB" id="9792074at2"/>
<evidence type="ECO:0000313" key="4">
    <source>
        <dbReference type="EMBL" id="QGQ95274.1"/>
    </source>
</evidence>
<dbReference type="InterPro" id="IPR009045">
    <property type="entry name" value="Zn_M74/Hedgehog-like"/>
</dbReference>
<dbReference type="Pfam" id="PF02557">
    <property type="entry name" value="VanY"/>
    <property type="match status" value="1"/>
</dbReference>
<evidence type="ECO:0000313" key="5">
    <source>
        <dbReference type="Proteomes" id="UP000426246"/>
    </source>
</evidence>
<keyword evidence="5" id="KW-1185">Reference proteome</keyword>
<dbReference type="Gene3D" id="3.30.1380.10">
    <property type="match status" value="1"/>
</dbReference>
<dbReference type="RefSeq" id="WP_155700291.1">
    <property type="nucleotide sequence ID" value="NZ_CP034235.1"/>
</dbReference>
<feature type="chain" id="PRO_5025536017" evidence="2">
    <location>
        <begin position="25"/>
        <end position="294"/>
    </location>
</feature>
<dbReference type="PROSITE" id="PS51257">
    <property type="entry name" value="PROKAR_LIPOPROTEIN"/>
    <property type="match status" value="1"/>
</dbReference>
<accession>A0A6B8RHQ9</accession>
<keyword evidence="4" id="KW-0645">Protease</keyword>
<dbReference type="InterPro" id="IPR052179">
    <property type="entry name" value="DD-CPase-like"/>
</dbReference>
<evidence type="ECO:0000256" key="2">
    <source>
        <dbReference type="SAM" id="SignalP"/>
    </source>
</evidence>
<sequence>MKKIVLATLLIALTSASLVGCNKAETPAATDPSLSPSPAVTASIAPTETIAPTDEAISTETPAPTGTPLVTPKPGKGSAAGSNTDIDAIVAEAVNALPVIAEPASITVLVNKNFALPKSYEPGDLVYPDVPFIFKEKIDKRKMRSVAAEALEKMFAGAEKDDIQLAGASAYRSYATQKLLFNRYVKQDGFEEARTYSALPGTSEHETGLAIDVSGITGKCAAEDCFAGTKEAKWLSEHAAEYGFIIRYPKGKDAITGYKYEPWHLRYVGIDIAVEITDNGSTLENYLNAVPVSK</sequence>
<organism evidence="4 5">
    <name type="scientific">Paenibacillus psychroresistens</name>
    <dbReference type="NCBI Taxonomy" id="1778678"/>
    <lineage>
        <taxon>Bacteria</taxon>
        <taxon>Bacillati</taxon>
        <taxon>Bacillota</taxon>
        <taxon>Bacilli</taxon>
        <taxon>Bacillales</taxon>
        <taxon>Paenibacillaceae</taxon>
        <taxon>Paenibacillus</taxon>
    </lineage>
</organism>
<dbReference type="PANTHER" id="PTHR34385">
    <property type="entry name" value="D-ALANYL-D-ALANINE CARBOXYPEPTIDASE"/>
    <property type="match status" value="1"/>
</dbReference>
<keyword evidence="4" id="KW-0121">Carboxypeptidase</keyword>
<dbReference type="InterPro" id="IPR003709">
    <property type="entry name" value="VanY-like_core_dom"/>
</dbReference>
<proteinExistence type="predicted"/>
<evidence type="ECO:0000256" key="1">
    <source>
        <dbReference type="SAM" id="MobiDB-lite"/>
    </source>
</evidence>
<gene>
    <name evidence="4" type="ORF">EHS13_10420</name>
</gene>
<dbReference type="KEGG" id="ppsc:EHS13_10420"/>
<feature type="domain" description="D-alanyl-D-alanine carboxypeptidase-like core" evidence="3">
    <location>
        <begin position="141"/>
        <end position="269"/>
    </location>
</feature>
<name>A0A6B8RHQ9_9BACL</name>
<dbReference type="GO" id="GO:0006508">
    <property type="term" value="P:proteolysis"/>
    <property type="evidence" value="ECO:0007669"/>
    <property type="project" value="InterPro"/>
</dbReference>
<dbReference type="AlphaFoldDB" id="A0A6B8RHQ9"/>
<dbReference type="Proteomes" id="UP000426246">
    <property type="component" value="Chromosome"/>
</dbReference>
<dbReference type="EMBL" id="CP034235">
    <property type="protein sequence ID" value="QGQ95274.1"/>
    <property type="molecule type" value="Genomic_DNA"/>
</dbReference>
<dbReference type="PANTHER" id="PTHR34385:SF1">
    <property type="entry name" value="PEPTIDOGLYCAN L-ALANYL-D-GLUTAMATE ENDOPEPTIDASE CWLK"/>
    <property type="match status" value="1"/>
</dbReference>
<dbReference type="CDD" id="cd14852">
    <property type="entry name" value="LD-carboxypeptidase"/>
    <property type="match status" value="1"/>
</dbReference>
<reference evidence="5" key="1">
    <citation type="submission" date="2018-11" db="EMBL/GenBank/DDBJ databases">
        <title>Complete genome sequence of Paenibacillus sp. ML311-T8.</title>
        <authorList>
            <person name="Nam Y.-D."/>
            <person name="Kang J."/>
            <person name="Chung W.-H."/>
            <person name="Park Y.S."/>
        </authorList>
    </citation>
    <scope>NUCLEOTIDE SEQUENCE [LARGE SCALE GENOMIC DNA]</scope>
    <source>
        <strain evidence="5">ML311-T8</strain>
    </source>
</reference>
<dbReference type="SUPFAM" id="SSF55166">
    <property type="entry name" value="Hedgehog/DD-peptidase"/>
    <property type="match status" value="1"/>
</dbReference>
<evidence type="ECO:0000259" key="3">
    <source>
        <dbReference type="Pfam" id="PF02557"/>
    </source>
</evidence>
<feature type="signal peptide" evidence="2">
    <location>
        <begin position="1"/>
        <end position="24"/>
    </location>
</feature>
<dbReference type="GO" id="GO:0004180">
    <property type="term" value="F:carboxypeptidase activity"/>
    <property type="evidence" value="ECO:0007669"/>
    <property type="project" value="UniProtKB-KW"/>
</dbReference>
<dbReference type="InterPro" id="IPR058193">
    <property type="entry name" value="VanY/YodJ_core_dom"/>
</dbReference>
<keyword evidence="2" id="KW-0732">Signal</keyword>